<feature type="transmembrane region" description="Helical" evidence="1">
    <location>
        <begin position="9"/>
        <end position="26"/>
    </location>
</feature>
<feature type="domain" description="IstB-like ATP-binding" evidence="2">
    <location>
        <begin position="31"/>
        <end position="73"/>
    </location>
</feature>
<proteinExistence type="predicted"/>
<name>A0A7C2A7N1_DESA2</name>
<dbReference type="InterPro" id="IPR027417">
    <property type="entry name" value="P-loop_NTPase"/>
</dbReference>
<dbReference type="EMBL" id="DRIH01000015">
    <property type="protein sequence ID" value="HEC67315.1"/>
    <property type="molecule type" value="Genomic_DNA"/>
</dbReference>
<dbReference type="Pfam" id="PF01695">
    <property type="entry name" value="IstB_IS21"/>
    <property type="match status" value="1"/>
</dbReference>
<protein>
    <recommendedName>
        <fullName evidence="2">IstB-like ATP-binding domain-containing protein</fullName>
    </recommendedName>
</protein>
<dbReference type="PROSITE" id="PS51257">
    <property type="entry name" value="PROKAR_LIPOPROTEIN"/>
    <property type="match status" value="1"/>
</dbReference>
<sequence>MWRLRFRQWWYYVWPIPSAIWVWWYGCGIKNKGYLPLDKKAANYLFQLISKCYERKSLIVSSNKGFEQWGEIFLLRGENYRMKGKMEKGGGSQVYYW</sequence>
<evidence type="ECO:0000259" key="2">
    <source>
        <dbReference type="Pfam" id="PF01695"/>
    </source>
</evidence>
<dbReference type="Gene3D" id="3.40.50.300">
    <property type="entry name" value="P-loop containing nucleotide triphosphate hydrolases"/>
    <property type="match status" value="1"/>
</dbReference>
<keyword evidence="1" id="KW-0812">Transmembrane</keyword>
<accession>A0A7C2A7N1</accession>
<evidence type="ECO:0000313" key="3">
    <source>
        <dbReference type="EMBL" id="HEC67315.1"/>
    </source>
</evidence>
<evidence type="ECO:0000256" key="1">
    <source>
        <dbReference type="SAM" id="Phobius"/>
    </source>
</evidence>
<dbReference type="GO" id="GO:0005524">
    <property type="term" value="F:ATP binding"/>
    <property type="evidence" value="ECO:0007669"/>
    <property type="project" value="InterPro"/>
</dbReference>
<dbReference type="Proteomes" id="UP000885738">
    <property type="component" value="Unassembled WGS sequence"/>
</dbReference>
<keyword evidence="1" id="KW-0472">Membrane</keyword>
<gene>
    <name evidence="3" type="ORF">ENI35_00645</name>
</gene>
<dbReference type="AlphaFoldDB" id="A0A7C2A7N1"/>
<keyword evidence="1" id="KW-1133">Transmembrane helix</keyword>
<organism evidence="3">
    <name type="scientific">Desulfofervidus auxilii</name>
    <dbReference type="NCBI Taxonomy" id="1621989"/>
    <lineage>
        <taxon>Bacteria</taxon>
        <taxon>Pseudomonadati</taxon>
        <taxon>Thermodesulfobacteriota</taxon>
        <taxon>Candidatus Desulfofervidia</taxon>
        <taxon>Candidatus Desulfofervidales</taxon>
        <taxon>Candidatus Desulfofervidaceae</taxon>
        <taxon>Candidatus Desulfofervidus</taxon>
    </lineage>
</organism>
<comment type="caution">
    <text evidence="3">The sequence shown here is derived from an EMBL/GenBank/DDBJ whole genome shotgun (WGS) entry which is preliminary data.</text>
</comment>
<dbReference type="InterPro" id="IPR002611">
    <property type="entry name" value="IstB_ATP-bd"/>
</dbReference>
<reference evidence="3" key="1">
    <citation type="journal article" date="2020" name="mSystems">
        <title>Genome- and Community-Level Interaction Insights into Carbon Utilization and Element Cycling Functions of Hydrothermarchaeota in Hydrothermal Sediment.</title>
        <authorList>
            <person name="Zhou Z."/>
            <person name="Liu Y."/>
            <person name="Xu W."/>
            <person name="Pan J."/>
            <person name="Luo Z.H."/>
            <person name="Li M."/>
        </authorList>
    </citation>
    <scope>NUCLEOTIDE SEQUENCE [LARGE SCALE GENOMIC DNA]</scope>
    <source>
        <strain evidence="3">HyVt-389</strain>
    </source>
</reference>